<dbReference type="SUPFAM" id="SSF102114">
    <property type="entry name" value="Radical SAM enzymes"/>
    <property type="match status" value="1"/>
</dbReference>
<sequence>MVEMKSSAEIIVFARTIGDFVNGTISEGVEKGKTFIHTKFDDKMPENGGVPIVLTASMIEMSDFNLNPFIAFSGGFPKFLVQKKLYPPVPFNQDGTAKFAPYGLRKVESMLIKEFGEENVVTVCPTNLHRFIGPKTKIIGISTMDPLGIGFVSRTYTSIFGINGKPATLVEFEDLLSNPALRKYRAKIIVGGSGAWQISSANMQDKLGIDTILIGQAENSLLQIVRKALNGEKLDRVITMQIPVDKEIPIIKKPSIYGTVEITRGCGRGCAFCSPTLRQRYSFPLEHILREVELNAKSGTRAILLQTDDVFLYKSKPNFIPNREAIVKLIQDIDKIEGVDYIQIAHASLAPVVYDRKIVEEIAPILVEKSLWRCNDKRCASIEVGIETGSAQLMGKYMRGKMLPYKPEQWQDIVVQSIGVLNDNDIHPLATLILGLPGEQEEDILATIHLLDRLKGAKILYVPLLFTSEEESTLKRQKHKDLKNLDELHWDIIARCGRYDIDTWKPEINKIVMAGSLLSYPYYRWKHGKKIFKVIMKFSGLDEMFLNRKVGIECQPQYCVPGSNTEVEEK</sequence>
<protein>
    <submittedName>
        <fullName evidence="2">tRNA-2-methylthio-N(6)-dimethylallyladenosine synthase</fullName>
        <ecNumber evidence="2">2.8.4.3</ecNumber>
    </submittedName>
</protein>
<accession>A0A7G9Z8W1</accession>
<organism evidence="2">
    <name type="scientific">Candidatus Methanophaga sp. ANME-1 ERB7</name>
    <dbReference type="NCBI Taxonomy" id="2759913"/>
    <lineage>
        <taxon>Archaea</taxon>
        <taxon>Methanobacteriati</taxon>
        <taxon>Methanobacteriota</taxon>
        <taxon>Stenosarchaea group</taxon>
        <taxon>Methanomicrobia</taxon>
        <taxon>Candidatus Methanophagales</taxon>
        <taxon>Candidatus Methanophagaceae</taxon>
        <taxon>Candidatus Methanophaga</taxon>
    </lineage>
</organism>
<evidence type="ECO:0000313" key="2">
    <source>
        <dbReference type="EMBL" id="QNO56695.1"/>
    </source>
</evidence>
<dbReference type="Pfam" id="PF04055">
    <property type="entry name" value="Radical_SAM"/>
    <property type="match status" value="1"/>
</dbReference>
<dbReference type="EMBL" id="MT631665">
    <property type="protein sequence ID" value="QNO56695.1"/>
    <property type="molecule type" value="Genomic_DNA"/>
</dbReference>
<dbReference type="InterPro" id="IPR007197">
    <property type="entry name" value="rSAM"/>
</dbReference>
<gene>
    <name evidence="2" type="primary">miaB_1</name>
    <name evidence="2" type="ORF">JBENMAEK_00014</name>
</gene>
<dbReference type="AlphaFoldDB" id="A0A7G9Z8W1"/>
<evidence type="ECO:0000259" key="1">
    <source>
        <dbReference type="PROSITE" id="PS51918"/>
    </source>
</evidence>
<proteinExistence type="predicted"/>
<dbReference type="SFLD" id="SFLDG01082">
    <property type="entry name" value="B12-binding_domain_containing"/>
    <property type="match status" value="1"/>
</dbReference>
<reference evidence="2" key="1">
    <citation type="submission" date="2020-06" db="EMBL/GenBank/DDBJ databases">
        <title>Unique genomic features of the anaerobic methanotrophic archaea.</title>
        <authorList>
            <person name="Chadwick G.L."/>
            <person name="Skennerton C.T."/>
            <person name="Laso-Perez R."/>
            <person name="Leu A.O."/>
            <person name="Speth D.R."/>
            <person name="Yu H."/>
            <person name="Morgan-Lang C."/>
            <person name="Hatzenpichler R."/>
            <person name="Goudeau D."/>
            <person name="Malmstrom R."/>
            <person name="Brazelton W.J."/>
            <person name="Woyke T."/>
            <person name="Hallam S.J."/>
            <person name="Tyson G.W."/>
            <person name="Wegener G."/>
            <person name="Boetius A."/>
            <person name="Orphan V."/>
        </authorList>
    </citation>
    <scope>NUCLEOTIDE SEQUENCE</scope>
</reference>
<dbReference type="SFLD" id="SFLDS00029">
    <property type="entry name" value="Radical_SAM"/>
    <property type="match status" value="1"/>
</dbReference>
<dbReference type="InterPro" id="IPR006638">
    <property type="entry name" value="Elp3/MiaA/NifB-like_rSAM"/>
</dbReference>
<name>A0A7G9Z8W1_9EURY</name>
<feature type="domain" description="Radical SAM core" evidence="1">
    <location>
        <begin position="252"/>
        <end position="495"/>
    </location>
</feature>
<dbReference type="PANTHER" id="PTHR42731">
    <property type="entry name" value="SLL1084 PROTEIN"/>
    <property type="match status" value="1"/>
</dbReference>
<dbReference type="SMART" id="SM00729">
    <property type="entry name" value="Elp3"/>
    <property type="match status" value="1"/>
</dbReference>
<dbReference type="PANTHER" id="PTHR42731:SF4">
    <property type="entry name" value="RADICAL SAM DOMAIN PROTEIN"/>
    <property type="match status" value="1"/>
</dbReference>
<dbReference type="EC" id="2.8.4.3" evidence="2"/>
<dbReference type="PROSITE" id="PS51918">
    <property type="entry name" value="RADICAL_SAM"/>
    <property type="match status" value="1"/>
</dbReference>
<dbReference type="Gene3D" id="3.80.30.20">
    <property type="entry name" value="tm_1862 like domain"/>
    <property type="match status" value="1"/>
</dbReference>
<dbReference type="InterPro" id="IPR023404">
    <property type="entry name" value="rSAM_horseshoe"/>
</dbReference>
<dbReference type="GO" id="GO:0051536">
    <property type="term" value="F:iron-sulfur cluster binding"/>
    <property type="evidence" value="ECO:0007669"/>
    <property type="project" value="InterPro"/>
</dbReference>
<keyword evidence="2" id="KW-0808">Transferase</keyword>
<dbReference type="GO" id="GO:0035597">
    <property type="term" value="F:tRNA-2-methylthio-N(6)-dimethylallyladenosine(37) synthase activity"/>
    <property type="evidence" value="ECO:0007669"/>
    <property type="project" value="UniProtKB-EC"/>
</dbReference>
<dbReference type="InterPro" id="IPR058240">
    <property type="entry name" value="rSAM_sf"/>
</dbReference>